<organism evidence="1 2">
    <name type="scientific">Eumeta variegata</name>
    <name type="common">Bagworm moth</name>
    <name type="synonym">Eumeta japonica</name>
    <dbReference type="NCBI Taxonomy" id="151549"/>
    <lineage>
        <taxon>Eukaryota</taxon>
        <taxon>Metazoa</taxon>
        <taxon>Ecdysozoa</taxon>
        <taxon>Arthropoda</taxon>
        <taxon>Hexapoda</taxon>
        <taxon>Insecta</taxon>
        <taxon>Pterygota</taxon>
        <taxon>Neoptera</taxon>
        <taxon>Endopterygota</taxon>
        <taxon>Lepidoptera</taxon>
        <taxon>Glossata</taxon>
        <taxon>Ditrysia</taxon>
        <taxon>Tineoidea</taxon>
        <taxon>Psychidae</taxon>
        <taxon>Oiketicinae</taxon>
        <taxon>Eumeta</taxon>
    </lineage>
</organism>
<proteinExistence type="predicted"/>
<name>A0A4C1WSK7_EUMVA</name>
<evidence type="ECO:0000313" key="2">
    <source>
        <dbReference type="Proteomes" id="UP000299102"/>
    </source>
</evidence>
<sequence length="109" mass="12623">MYYDRISVAKVNRNRKLETEPVDAAFQFGDFILFRENIKMAFRIPSDHILIACARNRGTFTLLRWATEPSGRVPGLTVSMPSRQIQVISTLRCRDSETQYRRLVRGLTS</sequence>
<dbReference type="Proteomes" id="UP000299102">
    <property type="component" value="Unassembled WGS sequence"/>
</dbReference>
<dbReference type="AlphaFoldDB" id="A0A4C1WSK7"/>
<reference evidence="1 2" key="1">
    <citation type="journal article" date="2019" name="Commun. Biol.">
        <title>The bagworm genome reveals a unique fibroin gene that provides high tensile strength.</title>
        <authorList>
            <person name="Kono N."/>
            <person name="Nakamura H."/>
            <person name="Ohtoshi R."/>
            <person name="Tomita M."/>
            <person name="Numata K."/>
            <person name="Arakawa K."/>
        </authorList>
    </citation>
    <scope>NUCLEOTIDE SEQUENCE [LARGE SCALE GENOMIC DNA]</scope>
</reference>
<gene>
    <name evidence="1" type="ORF">EVAR_42538_1</name>
</gene>
<keyword evidence="2" id="KW-1185">Reference proteome</keyword>
<protein>
    <submittedName>
        <fullName evidence="1">Uncharacterized protein</fullName>
    </submittedName>
</protein>
<accession>A0A4C1WSK7</accession>
<comment type="caution">
    <text evidence="1">The sequence shown here is derived from an EMBL/GenBank/DDBJ whole genome shotgun (WGS) entry which is preliminary data.</text>
</comment>
<evidence type="ECO:0000313" key="1">
    <source>
        <dbReference type="EMBL" id="GBP53820.1"/>
    </source>
</evidence>
<dbReference type="EMBL" id="BGZK01000634">
    <property type="protein sequence ID" value="GBP53820.1"/>
    <property type="molecule type" value="Genomic_DNA"/>
</dbReference>